<gene>
    <name evidence="3" type="ORF">L873DRAFT_1773016</name>
</gene>
<dbReference type="InterPro" id="IPR056002">
    <property type="entry name" value="DUF7580"/>
</dbReference>
<sequence length="602" mass="67650">MLEDENHPQWKDPDFLNLWNEALGEHFDAGVRVTQATLKKIEGILQRVQECREETKQDSFIKASKAAVDERFWKLGWGWKGKDDLRTLINTLRVQNQDLKNMRDQREASRKTWVRKPREPKSYSDSDVMLAHLLAVREVSKTLHDSLTGMSACSCHDINLRLQFDINETLEAILDPKLASPILQARSSLPTIIRIARFRLIVTKEDKDDGSTSQPIRNCSGTCMVITSVLQAGESNTGVLQLKRRMSVESQNHGLPRKRVRFADNQVVETSSPWAAVISDGAGSEEERVLHLEPELETKRLKVTSKGNSQPATSDGGAVEQSEIMVATPPSDLVANSTIPRVSMSPSSVAEIDNLCSLMQKLVLESPGNRCLGQIKSRDTARRHFIYCNQPGVLRTPRVSLETILDEMTLVRDDRLRISLTLSKSLLHLGSYSGSFFQEQWRSRDIFFFQGLQNPSLTDTVGEPYIVPIFGKAPDSLEAKPEPSDEIPPSPARSEQLFSLALTFIEIGFGKRLWKIPSPFKIPGEAGSIEEFMKAKTILDSKLLEREMGVEFANVVKRCFYCDFGIDEDDLCKKELQEVFYTKVVAPLEGYLARHLGGFALG</sequence>
<dbReference type="OrthoDB" id="5368595at2759"/>
<name>A0A3N4JDH1_9PEZI</name>
<feature type="coiled-coil region" evidence="1">
    <location>
        <begin position="82"/>
        <end position="112"/>
    </location>
</feature>
<keyword evidence="4" id="KW-1185">Reference proteome</keyword>
<dbReference type="Proteomes" id="UP000276215">
    <property type="component" value="Unassembled WGS sequence"/>
</dbReference>
<dbReference type="Pfam" id="PF24476">
    <property type="entry name" value="DUF7580"/>
    <property type="match status" value="1"/>
</dbReference>
<accession>A0A3N4JDH1</accession>
<evidence type="ECO:0000313" key="3">
    <source>
        <dbReference type="EMBL" id="RPA96313.1"/>
    </source>
</evidence>
<evidence type="ECO:0000313" key="4">
    <source>
        <dbReference type="Proteomes" id="UP000276215"/>
    </source>
</evidence>
<evidence type="ECO:0000256" key="1">
    <source>
        <dbReference type="SAM" id="Coils"/>
    </source>
</evidence>
<keyword evidence="1" id="KW-0175">Coiled coil</keyword>
<feature type="domain" description="DUF7580" evidence="2">
    <location>
        <begin position="391"/>
        <end position="593"/>
    </location>
</feature>
<dbReference type="PANTHER" id="PTHR35186:SF4">
    <property type="entry name" value="PRION-INHIBITION AND PROPAGATION HELO DOMAIN-CONTAINING PROTEIN"/>
    <property type="match status" value="1"/>
</dbReference>
<evidence type="ECO:0000259" key="2">
    <source>
        <dbReference type="Pfam" id="PF24476"/>
    </source>
</evidence>
<reference evidence="3 4" key="1">
    <citation type="journal article" date="2018" name="Nat. Ecol. Evol.">
        <title>Pezizomycetes genomes reveal the molecular basis of ectomycorrhizal truffle lifestyle.</title>
        <authorList>
            <person name="Murat C."/>
            <person name="Payen T."/>
            <person name="Noel B."/>
            <person name="Kuo A."/>
            <person name="Morin E."/>
            <person name="Chen J."/>
            <person name="Kohler A."/>
            <person name="Krizsan K."/>
            <person name="Balestrini R."/>
            <person name="Da Silva C."/>
            <person name="Montanini B."/>
            <person name="Hainaut M."/>
            <person name="Levati E."/>
            <person name="Barry K.W."/>
            <person name="Belfiori B."/>
            <person name="Cichocki N."/>
            <person name="Clum A."/>
            <person name="Dockter R.B."/>
            <person name="Fauchery L."/>
            <person name="Guy J."/>
            <person name="Iotti M."/>
            <person name="Le Tacon F."/>
            <person name="Lindquist E.A."/>
            <person name="Lipzen A."/>
            <person name="Malagnac F."/>
            <person name="Mello A."/>
            <person name="Molinier V."/>
            <person name="Miyauchi S."/>
            <person name="Poulain J."/>
            <person name="Riccioni C."/>
            <person name="Rubini A."/>
            <person name="Sitrit Y."/>
            <person name="Splivallo R."/>
            <person name="Traeger S."/>
            <person name="Wang M."/>
            <person name="Zifcakova L."/>
            <person name="Wipf D."/>
            <person name="Zambonelli A."/>
            <person name="Paolocci F."/>
            <person name="Nowrousian M."/>
            <person name="Ottonello S."/>
            <person name="Baldrian P."/>
            <person name="Spatafora J.W."/>
            <person name="Henrissat B."/>
            <person name="Nagy L.G."/>
            <person name="Aury J.M."/>
            <person name="Wincker P."/>
            <person name="Grigoriev I.V."/>
            <person name="Bonfante P."/>
            <person name="Martin F.M."/>
        </authorList>
    </citation>
    <scope>NUCLEOTIDE SEQUENCE [LARGE SCALE GENOMIC DNA]</scope>
    <source>
        <strain evidence="3 4">120613-1</strain>
    </source>
</reference>
<dbReference type="EMBL" id="ML120415">
    <property type="protein sequence ID" value="RPA96313.1"/>
    <property type="molecule type" value="Genomic_DNA"/>
</dbReference>
<dbReference type="STRING" id="1336337.A0A3N4JDH1"/>
<protein>
    <recommendedName>
        <fullName evidence="2">DUF7580 domain-containing protein</fullName>
    </recommendedName>
</protein>
<proteinExistence type="predicted"/>
<dbReference type="PANTHER" id="PTHR35186">
    <property type="entry name" value="ANK_REP_REGION DOMAIN-CONTAINING PROTEIN"/>
    <property type="match status" value="1"/>
</dbReference>
<dbReference type="AlphaFoldDB" id="A0A3N4JDH1"/>
<organism evidence="3 4">
    <name type="scientific">Choiromyces venosus 120613-1</name>
    <dbReference type="NCBI Taxonomy" id="1336337"/>
    <lineage>
        <taxon>Eukaryota</taxon>
        <taxon>Fungi</taxon>
        <taxon>Dikarya</taxon>
        <taxon>Ascomycota</taxon>
        <taxon>Pezizomycotina</taxon>
        <taxon>Pezizomycetes</taxon>
        <taxon>Pezizales</taxon>
        <taxon>Tuberaceae</taxon>
        <taxon>Choiromyces</taxon>
    </lineage>
</organism>